<accession>A0A813HG49</accession>
<feature type="region of interest" description="Disordered" evidence="1">
    <location>
        <begin position="275"/>
        <end position="307"/>
    </location>
</feature>
<evidence type="ECO:0000256" key="1">
    <source>
        <dbReference type="SAM" id="MobiDB-lite"/>
    </source>
</evidence>
<feature type="non-terminal residue" evidence="2">
    <location>
        <position position="1"/>
    </location>
</feature>
<comment type="caution">
    <text evidence="2">The sequence shown here is derived from an EMBL/GenBank/DDBJ whole genome shotgun (WGS) entry which is preliminary data.</text>
</comment>
<reference evidence="2" key="1">
    <citation type="submission" date="2021-02" db="EMBL/GenBank/DDBJ databases">
        <authorList>
            <person name="Dougan E. K."/>
            <person name="Rhodes N."/>
            <person name="Thang M."/>
            <person name="Chan C."/>
        </authorList>
    </citation>
    <scope>NUCLEOTIDE SEQUENCE</scope>
</reference>
<feature type="non-terminal residue" evidence="2">
    <location>
        <position position="307"/>
    </location>
</feature>
<dbReference type="EMBL" id="CAJNNV010031495">
    <property type="protein sequence ID" value="CAE8636480.1"/>
    <property type="molecule type" value="Genomic_DNA"/>
</dbReference>
<sequence>AYADASFAGEVGIGEGGGEYTSGGVIALQGVALTTYSRTQSLVARSTAEVELLALNSALAEALFVQSSMMDMDSDADPIPVQAWTDSTACLGIAQRLGVGKLRHLANQEVLRTKQVELAKIDCELKVADILTKHLQPVRLERPEGHVDLPEAAEADDVQPDQLNMMCEEAYADANFAGEVGIDEGGGEYTSGGEVLRTKQVELAKIDCELKVADILTKHLQPVRLERPEGHVDLPEAAEADDVQPDQLNMMCEEETPLPLCPECHQVCVCAVQGPSGPDEQQQRAPWELNLKGFPRPRRRSLQDVDP</sequence>
<evidence type="ECO:0000313" key="2">
    <source>
        <dbReference type="EMBL" id="CAE8636480.1"/>
    </source>
</evidence>
<dbReference type="AlphaFoldDB" id="A0A813HG49"/>
<dbReference type="Proteomes" id="UP000654075">
    <property type="component" value="Unassembled WGS sequence"/>
</dbReference>
<gene>
    <name evidence="2" type="ORF">PGLA1383_LOCUS51920</name>
</gene>
<keyword evidence="3" id="KW-1185">Reference proteome</keyword>
<dbReference type="CDD" id="cd09272">
    <property type="entry name" value="RNase_HI_RT_Ty1"/>
    <property type="match status" value="1"/>
</dbReference>
<name>A0A813HG49_POLGL</name>
<organism evidence="2 3">
    <name type="scientific">Polarella glacialis</name>
    <name type="common">Dinoflagellate</name>
    <dbReference type="NCBI Taxonomy" id="89957"/>
    <lineage>
        <taxon>Eukaryota</taxon>
        <taxon>Sar</taxon>
        <taxon>Alveolata</taxon>
        <taxon>Dinophyceae</taxon>
        <taxon>Suessiales</taxon>
        <taxon>Suessiaceae</taxon>
        <taxon>Polarella</taxon>
    </lineage>
</organism>
<evidence type="ECO:0000313" key="3">
    <source>
        <dbReference type="Proteomes" id="UP000654075"/>
    </source>
</evidence>
<proteinExistence type="predicted"/>
<protein>
    <submittedName>
        <fullName evidence="2">Uncharacterized protein</fullName>
    </submittedName>
</protein>